<evidence type="ECO:0000313" key="6">
    <source>
        <dbReference type="EMBL" id="QLG47873.1"/>
    </source>
</evidence>
<protein>
    <submittedName>
        <fullName evidence="6">AAA family ATPase</fullName>
    </submittedName>
</protein>
<dbReference type="GeneID" id="56032214"/>
<feature type="region of interest" description="Disordered" evidence="4">
    <location>
        <begin position="1"/>
        <end position="20"/>
    </location>
</feature>
<dbReference type="Gene3D" id="1.10.8.60">
    <property type="match status" value="1"/>
</dbReference>
<keyword evidence="3" id="KW-0067">ATP-binding</keyword>
<dbReference type="Proteomes" id="UP000509241">
    <property type="component" value="Chromosome"/>
</dbReference>
<evidence type="ECO:0000259" key="5">
    <source>
        <dbReference type="SMART" id="SM00382"/>
    </source>
</evidence>
<dbReference type="InterPro" id="IPR027417">
    <property type="entry name" value="P-loop_NTPase"/>
</dbReference>
<dbReference type="CDD" id="cd00009">
    <property type="entry name" value="AAA"/>
    <property type="match status" value="1"/>
</dbReference>
<dbReference type="Gene3D" id="3.40.50.300">
    <property type="entry name" value="P-loop containing nucleotide triphosphate hydrolases"/>
    <property type="match status" value="1"/>
</dbReference>
<evidence type="ECO:0000256" key="4">
    <source>
        <dbReference type="SAM" id="MobiDB-lite"/>
    </source>
</evidence>
<dbReference type="PANTHER" id="PTHR10763">
    <property type="entry name" value="CELL DIVISION CONTROL PROTEIN 6-RELATED"/>
    <property type="match status" value="1"/>
</dbReference>
<sequence>MISRTDVFKDSWPPTELPNRNDELEHLSRRLGPTTHGDEGEDVLIYGSSGVGKTATTRHFLTRKLPNYSDTKWAEISCGDKTRNMLLEEAAAKHPDDITVHLNWRPSRLKAALERVVDGDPYILVLDEADSIADHEILADFADIEGVSVIVITHGRTEWLGNLNNTVIGNFELDSTIRFTPYSTDELVEILEPRIRKGLNYDAFTAGQRNRIADETNGVARYGIKAVWAAAEIATERGHDTVTDRDVDDCFPRAKAKMRESNLGSLSYSHRVIYELIRRVGPTVRKPVLEEIYSLHSEEIYADRHRDPVTWRQVRNYLEKLEKYDLIERKGATRNRRYAVTDPDLEASVDLDFVFLTA</sequence>
<accession>A0A7D5GLP5</accession>
<keyword evidence="2" id="KW-0547">Nucleotide-binding</keyword>
<evidence type="ECO:0000313" key="7">
    <source>
        <dbReference type="Proteomes" id="UP000509241"/>
    </source>
</evidence>
<proteinExistence type="predicted"/>
<reference evidence="6 7" key="1">
    <citation type="submission" date="2020-07" db="EMBL/GenBank/DDBJ databases">
        <authorList>
            <person name="Cui H."/>
        </authorList>
    </citation>
    <scope>NUCLEOTIDE SEQUENCE [LARGE SCALE GENOMIC DNA]</scope>
    <source>
        <strain evidence="6 7">YPL8</strain>
    </source>
</reference>
<organism evidence="6 7">
    <name type="scientific">Natrinema halophilum</name>
    <dbReference type="NCBI Taxonomy" id="1699371"/>
    <lineage>
        <taxon>Archaea</taxon>
        <taxon>Methanobacteriati</taxon>
        <taxon>Methanobacteriota</taxon>
        <taxon>Stenosarchaea group</taxon>
        <taxon>Halobacteria</taxon>
        <taxon>Halobacteriales</taxon>
        <taxon>Natrialbaceae</taxon>
        <taxon>Natrinema</taxon>
    </lineage>
</organism>
<dbReference type="InterPro" id="IPR003593">
    <property type="entry name" value="AAA+_ATPase"/>
</dbReference>
<dbReference type="KEGG" id="haly:HYG82_02945"/>
<dbReference type="OrthoDB" id="270161at2157"/>
<dbReference type="AlphaFoldDB" id="A0A7D5GLP5"/>
<dbReference type="Pfam" id="PF22703">
    <property type="entry name" value="Cdc6_lid"/>
    <property type="match status" value="1"/>
</dbReference>
<feature type="domain" description="AAA+ ATPase" evidence="5">
    <location>
        <begin position="39"/>
        <end position="194"/>
    </location>
</feature>
<evidence type="ECO:0000256" key="1">
    <source>
        <dbReference type="ARBA" id="ARBA00022705"/>
    </source>
</evidence>
<dbReference type="PANTHER" id="PTHR10763:SF22">
    <property type="entry name" value="ORC1-TYPE DNA REPLICATION PROTEIN"/>
    <property type="match status" value="1"/>
</dbReference>
<dbReference type="GO" id="GO:0006260">
    <property type="term" value="P:DNA replication"/>
    <property type="evidence" value="ECO:0007669"/>
    <property type="project" value="UniProtKB-KW"/>
</dbReference>
<gene>
    <name evidence="6" type="ORF">HYG82_02945</name>
</gene>
<dbReference type="SMART" id="SM00382">
    <property type="entry name" value="AAA"/>
    <property type="match status" value="1"/>
</dbReference>
<dbReference type="InterPro" id="IPR050311">
    <property type="entry name" value="ORC1/CDC6"/>
</dbReference>
<keyword evidence="1" id="KW-0235">DNA replication</keyword>
<name>A0A7D5GLP5_9EURY</name>
<dbReference type="InterPro" id="IPR055237">
    <property type="entry name" value="Cdc6_lid"/>
</dbReference>
<dbReference type="InterPro" id="IPR041664">
    <property type="entry name" value="AAA_16"/>
</dbReference>
<evidence type="ECO:0000256" key="3">
    <source>
        <dbReference type="ARBA" id="ARBA00022840"/>
    </source>
</evidence>
<dbReference type="RefSeq" id="WP_179259615.1">
    <property type="nucleotide sequence ID" value="NZ_CP058601.1"/>
</dbReference>
<dbReference type="SUPFAM" id="SSF52540">
    <property type="entry name" value="P-loop containing nucleoside triphosphate hydrolases"/>
    <property type="match status" value="1"/>
</dbReference>
<dbReference type="GO" id="GO:0005524">
    <property type="term" value="F:ATP binding"/>
    <property type="evidence" value="ECO:0007669"/>
    <property type="project" value="UniProtKB-KW"/>
</dbReference>
<dbReference type="Pfam" id="PF13191">
    <property type="entry name" value="AAA_16"/>
    <property type="match status" value="1"/>
</dbReference>
<keyword evidence="7" id="KW-1185">Reference proteome</keyword>
<dbReference type="EMBL" id="CP058601">
    <property type="protein sequence ID" value="QLG47873.1"/>
    <property type="molecule type" value="Genomic_DNA"/>
</dbReference>
<evidence type="ECO:0000256" key="2">
    <source>
        <dbReference type="ARBA" id="ARBA00022741"/>
    </source>
</evidence>